<dbReference type="EMBL" id="VDCQ01000043">
    <property type="protein sequence ID" value="TNJ63423.1"/>
    <property type="molecule type" value="Genomic_DNA"/>
</dbReference>
<organism evidence="1 2">
    <name type="scientific">Paenibacillus hemerocallicola</name>
    <dbReference type="NCBI Taxonomy" id="1172614"/>
    <lineage>
        <taxon>Bacteria</taxon>
        <taxon>Bacillati</taxon>
        <taxon>Bacillota</taxon>
        <taxon>Bacilli</taxon>
        <taxon>Bacillales</taxon>
        <taxon>Paenibacillaceae</taxon>
        <taxon>Paenibacillus</taxon>
    </lineage>
</organism>
<accession>A0A5C4T312</accession>
<keyword evidence="2" id="KW-1185">Reference proteome</keyword>
<protein>
    <submittedName>
        <fullName evidence="1">Phosphoesterase</fullName>
    </submittedName>
</protein>
<dbReference type="InterPro" id="IPR029052">
    <property type="entry name" value="Metallo-depent_PP-like"/>
</dbReference>
<dbReference type="AlphaFoldDB" id="A0A5C4T312"/>
<name>A0A5C4T312_9BACL</name>
<dbReference type="OrthoDB" id="5380073at2"/>
<comment type="caution">
    <text evidence="1">The sequence shown here is derived from an EMBL/GenBank/DDBJ whole genome shotgun (WGS) entry which is preliminary data.</text>
</comment>
<dbReference type="SUPFAM" id="SSF56300">
    <property type="entry name" value="Metallo-dependent phosphatases"/>
    <property type="match status" value="1"/>
</dbReference>
<dbReference type="RefSeq" id="WP_139605108.1">
    <property type="nucleotide sequence ID" value="NZ_VDCQ01000043.1"/>
</dbReference>
<evidence type="ECO:0000313" key="2">
    <source>
        <dbReference type="Proteomes" id="UP000307943"/>
    </source>
</evidence>
<evidence type="ECO:0000313" key="1">
    <source>
        <dbReference type="EMBL" id="TNJ63423.1"/>
    </source>
</evidence>
<proteinExistence type="predicted"/>
<dbReference type="Gene3D" id="3.60.21.10">
    <property type="match status" value="1"/>
</dbReference>
<sequence>MADVFFISDHHFGHKHIIDFESRPFGSTEEMTETMIAKWNAAVGKDDVVFHLGDFSFLNKEKTSAILGRLNGTKTLIMGNHDRGRSRTWWLDAGFEQVSEYPIVYGGFFLLSHEPMYMNKHMPYVNIHGHIHGQKYEGNQYFNVSVEHWDYTPVSFGEIKKRVVPSEEHG</sequence>
<reference evidence="1 2" key="1">
    <citation type="submission" date="2019-05" db="EMBL/GenBank/DDBJ databases">
        <title>We sequenced the genome of Paenibacillus hemerocallicola KCTC 33185 for further insight into its adaptation and study the phylogeny of Paenibacillus.</title>
        <authorList>
            <person name="Narsing Rao M.P."/>
        </authorList>
    </citation>
    <scope>NUCLEOTIDE SEQUENCE [LARGE SCALE GENOMIC DNA]</scope>
    <source>
        <strain evidence="1 2">KCTC 33185</strain>
    </source>
</reference>
<dbReference type="Proteomes" id="UP000307943">
    <property type="component" value="Unassembled WGS sequence"/>
</dbReference>
<gene>
    <name evidence="1" type="ORF">FE784_25610</name>
</gene>